<dbReference type="Pfam" id="PF13645">
    <property type="entry name" value="YkuD_2"/>
    <property type="match status" value="1"/>
</dbReference>
<protein>
    <submittedName>
        <fullName evidence="1">Twin-arginine translocation pathway signal protein</fullName>
    </submittedName>
</protein>
<evidence type="ECO:0000313" key="1">
    <source>
        <dbReference type="EMBL" id="KHS46938.1"/>
    </source>
</evidence>
<sequence>MTDKVDRRTVLAGAAASAVAAVFPPRVAAATYYPNQQHREVLRIAAEQVEKHRASLWRTDIVGIADFAMPSSLPRFHFANLERGEVRSFLVAHGRGSDPEHDGFLKTFSNEVGSLATSRGAYVTWEWYKGKYGTSIRLGGLEPDNSNVLDRAIVLHSAWYANPAMLEKWGKLGRSDGCFAMSEADFNEALWHLSGGRLLYADRLGLG</sequence>
<organism evidence="1 2">
    <name type="scientific">Novosphingobium subterraneum</name>
    <dbReference type="NCBI Taxonomy" id="48936"/>
    <lineage>
        <taxon>Bacteria</taxon>
        <taxon>Pseudomonadati</taxon>
        <taxon>Pseudomonadota</taxon>
        <taxon>Alphaproteobacteria</taxon>
        <taxon>Sphingomonadales</taxon>
        <taxon>Sphingomonadaceae</taxon>
        <taxon>Novosphingobium</taxon>
    </lineage>
</organism>
<accession>A0A0B8ZL37</accession>
<dbReference type="RefSeq" id="WP_039333517.1">
    <property type="nucleotide sequence ID" value="NZ_JBNNWK010000002.1"/>
</dbReference>
<gene>
    <name evidence="1" type="ORF">NJ75_01774</name>
</gene>
<dbReference type="PANTHER" id="PTHR38477:SF1">
    <property type="entry name" value="MUREIN L,D-TRANSPEPTIDASE CATALYTIC DOMAIN FAMILY PROTEIN"/>
    <property type="match status" value="1"/>
</dbReference>
<dbReference type="PANTHER" id="PTHR38477">
    <property type="entry name" value="HYPOTHETICAL EXPORTED PROTEIN"/>
    <property type="match status" value="1"/>
</dbReference>
<keyword evidence="2" id="KW-1185">Reference proteome</keyword>
<dbReference type="InterPro" id="IPR006311">
    <property type="entry name" value="TAT_signal"/>
</dbReference>
<dbReference type="PROSITE" id="PS51318">
    <property type="entry name" value="TAT"/>
    <property type="match status" value="1"/>
</dbReference>
<dbReference type="AlphaFoldDB" id="A0A0B8ZL37"/>
<evidence type="ECO:0000313" key="2">
    <source>
        <dbReference type="Proteomes" id="UP000031338"/>
    </source>
</evidence>
<dbReference type="PATRIC" id="fig|48936.3.peg.1785"/>
<dbReference type="STRING" id="48936.NJ75_01774"/>
<comment type="caution">
    <text evidence="1">The sequence shown here is derived from an EMBL/GenBank/DDBJ whole genome shotgun (WGS) entry which is preliminary data.</text>
</comment>
<dbReference type="InterPro" id="IPR032676">
    <property type="entry name" value="YkuD_2"/>
</dbReference>
<proteinExistence type="predicted"/>
<name>A0A0B8ZL37_9SPHN</name>
<reference evidence="1 2" key="1">
    <citation type="submission" date="2014-10" db="EMBL/GenBank/DDBJ databases">
        <title>Draft genome sequence of Novosphingobium subterraneum DSM 12447.</title>
        <authorList>
            <person name="Gan H.M."/>
            <person name="Gan H.Y."/>
            <person name="Savka M.A."/>
        </authorList>
    </citation>
    <scope>NUCLEOTIDE SEQUENCE [LARGE SCALE GENOMIC DNA]</scope>
    <source>
        <strain evidence="1 2">DSM 12447</strain>
    </source>
</reference>
<dbReference type="Proteomes" id="UP000031338">
    <property type="component" value="Unassembled WGS sequence"/>
</dbReference>
<dbReference type="EMBL" id="JRVC01000007">
    <property type="protein sequence ID" value="KHS46938.1"/>
    <property type="molecule type" value="Genomic_DNA"/>
</dbReference>